<name>A0A1T4N4I0_9ENTE</name>
<dbReference type="Proteomes" id="UP000190328">
    <property type="component" value="Unassembled WGS sequence"/>
</dbReference>
<keyword evidence="3" id="KW-1185">Reference proteome</keyword>
<evidence type="ECO:0000256" key="1">
    <source>
        <dbReference type="SAM" id="Phobius"/>
    </source>
</evidence>
<accession>A0A1T4N4I0</accession>
<protein>
    <submittedName>
        <fullName evidence="2">Uncharacterized protein</fullName>
    </submittedName>
</protein>
<keyword evidence="1" id="KW-0812">Transmembrane</keyword>
<organism evidence="2 3">
    <name type="scientific">Pilibacter termitis</name>
    <dbReference type="NCBI Taxonomy" id="263852"/>
    <lineage>
        <taxon>Bacteria</taxon>
        <taxon>Bacillati</taxon>
        <taxon>Bacillota</taxon>
        <taxon>Bacilli</taxon>
        <taxon>Lactobacillales</taxon>
        <taxon>Enterococcaceae</taxon>
        <taxon>Pilibacter</taxon>
    </lineage>
</organism>
<dbReference type="STRING" id="263852.SAMN02745116_01303"/>
<proteinExistence type="predicted"/>
<gene>
    <name evidence="2" type="ORF">SAMN02745116_01303</name>
</gene>
<keyword evidence="1" id="KW-0472">Membrane</keyword>
<evidence type="ECO:0000313" key="2">
    <source>
        <dbReference type="EMBL" id="SJZ74142.1"/>
    </source>
</evidence>
<dbReference type="AlphaFoldDB" id="A0A1T4N4I0"/>
<reference evidence="2 3" key="1">
    <citation type="submission" date="2017-02" db="EMBL/GenBank/DDBJ databases">
        <authorList>
            <person name="Peterson S.W."/>
        </authorList>
    </citation>
    <scope>NUCLEOTIDE SEQUENCE [LARGE SCALE GENOMIC DNA]</scope>
    <source>
        <strain evidence="2 3">ATCC BAA-1030</strain>
    </source>
</reference>
<sequence length="184" mass="21542">MMENLLYVLDVVKEWFVYAQKNYRKQALLFLVMIGVLIAASYSIFPSAREKIRAKEMEVLVNNDFLYPNKVKTIHYHELDKLLKEKPAVTVIFAIPNGKEYTNLLKLMNKEKEVSAMNRMIYFYPIIYDLDELSQKYQLNVKKGMIDIIFFSGGTEKNRIQLSSETVMNNQVIQRINTLAVTEK</sequence>
<evidence type="ECO:0000313" key="3">
    <source>
        <dbReference type="Proteomes" id="UP000190328"/>
    </source>
</evidence>
<feature type="transmembrane region" description="Helical" evidence="1">
    <location>
        <begin position="27"/>
        <end position="45"/>
    </location>
</feature>
<keyword evidence="1" id="KW-1133">Transmembrane helix</keyword>
<dbReference type="EMBL" id="FUXI01000013">
    <property type="protein sequence ID" value="SJZ74142.1"/>
    <property type="molecule type" value="Genomic_DNA"/>
</dbReference>